<evidence type="ECO:0000313" key="2">
    <source>
        <dbReference type="EMBL" id="CAF2094700.1"/>
    </source>
</evidence>
<name>A0A816TA18_BRANA</name>
<organism evidence="2">
    <name type="scientific">Brassica napus</name>
    <name type="common">Rape</name>
    <dbReference type="NCBI Taxonomy" id="3708"/>
    <lineage>
        <taxon>Eukaryota</taxon>
        <taxon>Viridiplantae</taxon>
        <taxon>Streptophyta</taxon>
        <taxon>Embryophyta</taxon>
        <taxon>Tracheophyta</taxon>
        <taxon>Spermatophyta</taxon>
        <taxon>Magnoliopsida</taxon>
        <taxon>eudicotyledons</taxon>
        <taxon>Gunneridae</taxon>
        <taxon>Pentapetalae</taxon>
        <taxon>rosids</taxon>
        <taxon>malvids</taxon>
        <taxon>Brassicales</taxon>
        <taxon>Brassicaceae</taxon>
        <taxon>Brassiceae</taxon>
        <taxon>Brassica</taxon>
    </lineage>
</organism>
<reference evidence="2" key="1">
    <citation type="submission" date="2021-01" db="EMBL/GenBank/DDBJ databases">
        <authorList>
            <consortium name="Genoscope - CEA"/>
            <person name="William W."/>
        </authorList>
    </citation>
    <scope>NUCLEOTIDE SEQUENCE</scope>
</reference>
<sequence>MEMRARRESKKRETDRIRKRREEKRSPFLKSICICHFFNYSMPQHERDVLLPVRTLMLTIKEQDLHSVRSDTCNASCVRFYLAKLLKLSVYNANHKY</sequence>
<dbReference type="AlphaFoldDB" id="A0A816TA18"/>
<dbReference type="EMBL" id="HG994359">
    <property type="protein sequence ID" value="CAF2094700.1"/>
    <property type="molecule type" value="Genomic_DNA"/>
</dbReference>
<evidence type="ECO:0000256" key="1">
    <source>
        <dbReference type="SAM" id="MobiDB-lite"/>
    </source>
</evidence>
<accession>A0A816TA18</accession>
<feature type="compositionally biased region" description="Basic and acidic residues" evidence="1">
    <location>
        <begin position="1"/>
        <end position="16"/>
    </location>
</feature>
<proteinExistence type="predicted"/>
<feature type="region of interest" description="Disordered" evidence="1">
    <location>
        <begin position="1"/>
        <end position="23"/>
    </location>
</feature>
<gene>
    <name evidence="2" type="ORF">DARMORV10_A05P06790.1</name>
</gene>
<dbReference type="Proteomes" id="UP001295469">
    <property type="component" value="Chromosome A05"/>
</dbReference>
<protein>
    <submittedName>
        <fullName evidence="2">(rape) hypothetical protein</fullName>
    </submittedName>
</protein>